<sequence length="443" mass="48359">MTLPLPRNQKNRVAIRRKKIGLLKRRNVGAKKNLTRRGSQLAIAGPVSSWICTSPSWSNVVGTRRSIPFDTVEDIWEELEEGMRLFSEWTTVYEDDDEEVMMEPETHDSLLMAALLSTKEQLPSPSVGRFLSCPDLLMDSLSVLCHCLDEITRRPTVAIPLPWTMEMDPPNSLVSTVSLPSNWDAVSARVSSSSIFNLFSDLPSSIHQAGTGILSTSSTVSVPTSFWDTSSTVSVAAPQPISRPSSTVSIPPSFWDAPEPRQLTSSTSSLFVDPSEASSSISTLFMDPSSAHSDGTSSSPFLTSTTFPSSSALCSHCLQALDPDWPRFGYADYQDSSSFANFVSRPENYQDSASMASSISAYGRAPYPPFHASTSSSSSSSGYETDVDSVPMDMASTLSAVTAVSDTVQHQADCQTSTERLIAECDEMLEKLMEMKKKLREMM</sequence>
<keyword evidence="2" id="KW-1185">Reference proteome</keyword>
<dbReference type="EnsemblMetazoa" id="PPA37887.1">
    <property type="protein sequence ID" value="PPA37887.1"/>
    <property type="gene ID" value="WBGene00276256"/>
</dbReference>
<dbReference type="AlphaFoldDB" id="A0A2A6CSR1"/>
<accession>A0A2A6CSR1</accession>
<gene>
    <name evidence="1" type="primary">WBGene00276256</name>
</gene>
<name>A0A2A6CSR1_PRIPA</name>
<evidence type="ECO:0000313" key="1">
    <source>
        <dbReference type="EnsemblMetazoa" id="PPA37887.1"/>
    </source>
</evidence>
<protein>
    <submittedName>
        <fullName evidence="1">Uncharacterized protein</fullName>
    </submittedName>
</protein>
<proteinExistence type="predicted"/>
<evidence type="ECO:0000313" key="2">
    <source>
        <dbReference type="Proteomes" id="UP000005239"/>
    </source>
</evidence>
<dbReference type="Proteomes" id="UP000005239">
    <property type="component" value="Unassembled WGS sequence"/>
</dbReference>
<reference evidence="1" key="2">
    <citation type="submission" date="2022-06" db="UniProtKB">
        <authorList>
            <consortium name="EnsemblMetazoa"/>
        </authorList>
    </citation>
    <scope>IDENTIFICATION</scope>
    <source>
        <strain evidence="1">PS312</strain>
    </source>
</reference>
<accession>A0A8R1UTP3</accession>
<reference evidence="2" key="1">
    <citation type="journal article" date="2008" name="Nat. Genet.">
        <title>The Pristionchus pacificus genome provides a unique perspective on nematode lifestyle and parasitism.</title>
        <authorList>
            <person name="Dieterich C."/>
            <person name="Clifton S.W."/>
            <person name="Schuster L.N."/>
            <person name="Chinwalla A."/>
            <person name="Delehaunty K."/>
            <person name="Dinkelacker I."/>
            <person name="Fulton L."/>
            <person name="Fulton R."/>
            <person name="Godfrey J."/>
            <person name="Minx P."/>
            <person name="Mitreva M."/>
            <person name="Roeseler W."/>
            <person name="Tian H."/>
            <person name="Witte H."/>
            <person name="Yang S.P."/>
            <person name="Wilson R.K."/>
            <person name="Sommer R.J."/>
        </authorList>
    </citation>
    <scope>NUCLEOTIDE SEQUENCE [LARGE SCALE GENOMIC DNA]</scope>
    <source>
        <strain evidence="2">PS312</strain>
    </source>
</reference>
<organism evidence="1 2">
    <name type="scientific">Pristionchus pacificus</name>
    <name type="common">Parasitic nematode worm</name>
    <dbReference type="NCBI Taxonomy" id="54126"/>
    <lineage>
        <taxon>Eukaryota</taxon>
        <taxon>Metazoa</taxon>
        <taxon>Ecdysozoa</taxon>
        <taxon>Nematoda</taxon>
        <taxon>Chromadorea</taxon>
        <taxon>Rhabditida</taxon>
        <taxon>Rhabditina</taxon>
        <taxon>Diplogasteromorpha</taxon>
        <taxon>Diplogasteroidea</taxon>
        <taxon>Neodiplogasteridae</taxon>
        <taxon>Pristionchus</taxon>
    </lineage>
</organism>